<organism evidence="1 2">
    <name type="scientific">Micromonospora rifamycinica</name>
    <dbReference type="NCBI Taxonomy" id="291594"/>
    <lineage>
        <taxon>Bacteria</taxon>
        <taxon>Bacillati</taxon>
        <taxon>Actinomycetota</taxon>
        <taxon>Actinomycetes</taxon>
        <taxon>Micromonosporales</taxon>
        <taxon>Micromonosporaceae</taxon>
        <taxon>Micromonospora</taxon>
    </lineage>
</organism>
<evidence type="ECO:0000313" key="1">
    <source>
        <dbReference type="EMBL" id="SCG39634.1"/>
    </source>
</evidence>
<sequence>MVLYTIITATSAARLFTALVDLYAVVYAELPYEEGPQEVARFRESLPDEAARPGFSMIVAEDDGLLVGAAYGWTMPAGTWWSRSDQDPPSEIRDVDKFAVLEWMVHPDRRKSGIGTELMHQLLSQRTERYATLAANPTSNARRIYQRTGWWQVATSTLPWGPLWTCWPGLYR</sequence>
<dbReference type="RefSeq" id="WP_067315692.1">
    <property type="nucleotide sequence ID" value="NZ_LRMV01000308.1"/>
</dbReference>
<protein>
    <submittedName>
        <fullName evidence="1">Acetyltransferase (GNAT) domain-containing protein</fullName>
    </submittedName>
</protein>
<dbReference type="Proteomes" id="UP000198226">
    <property type="component" value="Chromosome I"/>
</dbReference>
<proteinExistence type="predicted"/>
<dbReference type="Gene3D" id="3.40.630.30">
    <property type="match status" value="1"/>
</dbReference>
<keyword evidence="2" id="KW-1185">Reference proteome</keyword>
<reference evidence="2" key="1">
    <citation type="submission" date="2016-06" db="EMBL/GenBank/DDBJ databases">
        <authorList>
            <person name="Varghese N."/>
            <person name="Submissions Spin"/>
        </authorList>
    </citation>
    <scope>NUCLEOTIDE SEQUENCE [LARGE SCALE GENOMIC DNA]</scope>
    <source>
        <strain evidence="2">DSM 44983</strain>
    </source>
</reference>
<dbReference type="InterPro" id="IPR000182">
    <property type="entry name" value="GNAT_dom"/>
</dbReference>
<dbReference type="InterPro" id="IPR016181">
    <property type="entry name" value="Acyl_CoA_acyltransferase"/>
</dbReference>
<name>A0A125Q0L5_9ACTN</name>
<dbReference type="CDD" id="cd04301">
    <property type="entry name" value="NAT_SF"/>
    <property type="match status" value="1"/>
</dbReference>
<keyword evidence="1" id="KW-0808">Transferase</keyword>
<dbReference type="GO" id="GO:0016747">
    <property type="term" value="F:acyltransferase activity, transferring groups other than amino-acyl groups"/>
    <property type="evidence" value="ECO:0007669"/>
    <property type="project" value="InterPro"/>
</dbReference>
<dbReference type="AlphaFoldDB" id="A0A125Q0L5"/>
<dbReference type="PROSITE" id="PS51186">
    <property type="entry name" value="GNAT"/>
    <property type="match status" value="1"/>
</dbReference>
<gene>
    <name evidence="1" type="ORF">GA0070623_0571</name>
</gene>
<dbReference type="EMBL" id="LT607752">
    <property type="protein sequence ID" value="SCG39634.1"/>
    <property type="molecule type" value="Genomic_DNA"/>
</dbReference>
<dbReference type="SUPFAM" id="SSF55729">
    <property type="entry name" value="Acyl-CoA N-acyltransferases (Nat)"/>
    <property type="match status" value="1"/>
</dbReference>
<dbReference type="Pfam" id="PF00583">
    <property type="entry name" value="Acetyltransf_1"/>
    <property type="match status" value="1"/>
</dbReference>
<accession>A0A125Q0L5</accession>
<evidence type="ECO:0000313" key="2">
    <source>
        <dbReference type="Proteomes" id="UP000198226"/>
    </source>
</evidence>